<dbReference type="AlphaFoldDB" id="A0A510G6X2"/>
<dbReference type="Proteomes" id="UP000321183">
    <property type="component" value="Chromosome"/>
</dbReference>
<evidence type="ECO:0000313" key="2">
    <source>
        <dbReference type="Proteomes" id="UP000321183"/>
    </source>
</evidence>
<sequence>MPHTRNIEDKLWELRLRGKDNIARSIYYLAMDKKIVILHTFIKKTEKTPKTAILIAKTRLKEGFNEKL</sequence>
<accession>A0A510G6X2</accession>
<organism evidence="1 2">
    <name type="scientific">Rickettsia asiatica</name>
    <dbReference type="NCBI Taxonomy" id="238800"/>
    <lineage>
        <taxon>Bacteria</taxon>
        <taxon>Pseudomonadati</taxon>
        <taxon>Pseudomonadota</taxon>
        <taxon>Alphaproteobacteria</taxon>
        <taxon>Rickettsiales</taxon>
        <taxon>Rickettsiaceae</taxon>
        <taxon>Rickettsieae</taxon>
        <taxon>Rickettsia</taxon>
        <taxon>spotted fever group</taxon>
    </lineage>
</organism>
<protein>
    <recommendedName>
        <fullName evidence="3">Toxin RelE</fullName>
    </recommendedName>
</protein>
<proteinExistence type="predicted"/>
<dbReference type="InterPro" id="IPR009241">
    <property type="entry name" value="HigB-like"/>
</dbReference>
<name>A0A510G6X2_9RICK</name>
<gene>
    <name evidence="1" type="ORF">RAS_04720</name>
</gene>
<keyword evidence="2" id="KW-1185">Reference proteome</keyword>
<dbReference type="EMBL" id="AP019563">
    <property type="protein sequence ID" value="BBJ31363.1"/>
    <property type="molecule type" value="Genomic_DNA"/>
</dbReference>
<evidence type="ECO:0008006" key="3">
    <source>
        <dbReference type="Google" id="ProtNLM"/>
    </source>
</evidence>
<dbReference type="KEGG" id="ras:RAS_04720"/>
<dbReference type="Pfam" id="PF05973">
    <property type="entry name" value="Gp49"/>
    <property type="match status" value="1"/>
</dbReference>
<reference evidence="1 2" key="1">
    <citation type="submission" date="2019-04" db="EMBL/GenBank/DDBJ databases">
        <title>Draft genome sequence of Rickettsia asiatica Maytaro1284.</title>
        <authorList>
            <person name="Thu M."/>
            <person name="Qiu Y."/>
            <person name="Nakao R."/>
        </authorList>
    </citation>
    <scope>NUCLEOTIDE SEQUENCE [LARGE SCALE GENOMIC DNA]</scope>
    <source>
        <strain evidence="1 2">Maytaro1284</strain>
    </source>
</reference>
<evidence type="ECO:0000313" key="1">
    <source>
        <dbReference type="EMBL" id="BBJ31363.1"/>
    </source>
</evidence>